<sequence length="655" mass="72082">MSDVNNAASEGKPRELWSSRMAFIMVSVGAAVGFGNVWRFPALAYAYGGGAFFIPYLIALFFIGIPLTILEVMLGQIYRTGDVGVFGGINQRLRGIGVCSLFCASSVILYYIPLLVWVINSFFSSFTNFDSKYKDVNGRQAYNYFVNDVIGMETLDTADLTPTRLVGDNVGYLALAYFLMFLCVGFGVKLTGRISFFTMGFPIVLLFVFLGRTCSLDGASDGIKEYIGRWDVDVLSNQADVWSTAVSQIFFSIGVTFGIMTAYGSHCEKDAQGVSNSIYIALANSFFSFIAGFSVFAALGNVAHREGVDVTDLTTFGGPALLFGPYPNTLAQLENGEHWTRLFFVFLFLLGIDSAFGLFEAVFIVLCDTKLGDRFSQMQIAFGACVVGFVLSLPFVTDAGFIFLDVVDFYVNFILILVGFLEVFATGWWWGVEKQVQNLGWKAVFAYMVTTFGAFVFASCFWYGLDSEDYDAVGAGFAALFAFYFSGMAIVLFFVKQAVSSNPTKFPDMKSAMYELCMSNVVDFKEHLEMNSGQKLPTVWAFMIKHLIPPALLMVFVNLAATDNGIDGEPNFGHYGDYADDPYQIIGCFIVAFTLFLFALGVIFRNAFNHMVNDEVVKAVELANGKSQGQKEIEAKVDPMVEAAVEAEADVEVEA</sequence>
<evidence type="ECO:0000256" key="5">
    <source>
        <dbReference type="ARBA" id="ARBA00023136"/>
    </source>
</evidence>
<evidence type="ECO:0000256" key="4">
    <source>
        <dbReference type="ARBA" id="ARBA00022989"/>
    </source>
</evidence>
<dbReference type="PANTHER" id="PTHR11616">
    <property type="entry name" value="SODIUM/CHLORIDE DEPENDENT TRANSPORTER"/>
    <property type="match status" value="1"/>
</dbReference>
<dbReference type="PRINTS" id="PR00176">
    <property type="entry name" value="NANEUSMPORT"/>
</dbReference>
<feature type="transmembrane region" description="Helical" evidence="6">
    <location>
        <begin position="582"/>
        <end position="604"/>
    </location>
</feature>
<keyword evidence="2" id="KW-0813">Transport</keyword>
<feature type="transmembrane region" description="Helical" evidence="6">
    <location>
        <begin position="444"/>
        <end position="465"/>
    </location>
</feature>
<dbReference type="InterPro" id="IPR037272">
    <property type="entry name" value="SNS_sf"/>
</dbReference>
<feature type="transmembrane region" description="Helical" evidence="6">
    <location>
        <begin position="277"/>
        <end position="299"/>
    </location>
</feature>
<feature type="transmembrane region" description="Helical" evidence="6">
    <location>
        <begin position="539"/>
        <end position="562"/>
    </location>
</feature>
<dbReference type="EMBL" id="HBGY01006469">
    <property type="protein sequence ID" value="CAD9563399.1"/>
    <property type="molecule type" value="Transcribed_RNA"/>
</dbReference>
<keyword evidence="4 6" id="KW-1133">Transmembrane helix</keyword>
<feature type="transmembrane region" description="Helical" evidence="6">
    <location>
        <begin position="52"/>
        <end position="74"/>
    </location>
</feature>
<comment type="subcellular location">
    <subcellularLocation>
        <location evidence="1">Membrane</location>
        <topology evidence="1">Multi-pass membrane protein</topology>
    </subcellularLocation>
</comment>
<evidence type="ECO:0000313" key="7">
    <source>
        <dbReference type="EMBL" id="CAD9563399.1"/>
    </source>
</evidence>
<dbReference type="InterPro" id="IPR000175">
    <property type="entry name" value="Na/ntran_symport"/>
</dbReference>
<evidence type="ECO:0000256" key="1">
    <source>
        <dbReference type="ARBA" id="ARBA00004141"/>
    </source>
</evidence>
<evidence type="ECO:0000256" key="6">
    <source>
        <dbReference type="SAM" id="Phobius"/>
    </source>
</evidence>
<dbReference type="AlphaFoldDB" id="A0A7S2K2Z3"/>
<proteinExistence type="predicted"/>
<protein>
    <recommendedName>
        <fullName evidence="8">Transporter</fullName>
    </recommendedName>
</protein>
<feature type="transmembrane region" description="Helical" evidence="6">
    <location>
        <begin position="477"/>
        <end position="495"/>
    </location>
</feature>
<dbReference type="NCBIfam" id="NF037979">
    <property type="entry name" value="Na_transp"/>
    <property type="match status" value="1"/>
</dbReference>
<organism evidence="7">
    <name type="scientific">Leptocylindrus danicus</name>
    <dbReference type="NCBI Taxonomy" id="163516"/>
    <lineage>
        <taxon>Eukaryota</taxon>
        <taxon>Sar</taxon>
        <taxon>Stramenopiles</taxon>
        <taxon>Ochrophyta</taxon>
        <taxon>Bacillariophyta</taxon>
        <taxon>Coscinodiscophyceae</taxon>
        <taxon>Chaetocerotophycidae</taxon>
        <taxon>Leptocylindrales</taxon>
        <taxon>Leptocylindraceae</taxon>
        <taxon>Leptocylindrus</taxon>
    </lineage>
</organism>
<dbReference type="SUPFAM" id="SSF161070">
    <property type="entry name" value="SNF-like"/>
    <property type="match status" value="1"/>
</dbReference>
<evidence type="ECO:0008006" key="8">
    <source>
        <dbReference type="Google" id="ProtNLM"/>
    </source>
</evidence>
<feature type="transmembrane region" description="Helical" evidence="6">
    <location>
        <begin position="95"/>
        <end position="119"/>
    </location>
</feature>
<evidence type="ECO:0000256" key="2">
    <source>
        <dbReference type="ARBA" id="ARBA00022448"/>
    </source>
</evidence>
<reference evidence="7" key="1">
    <citation type="submission" date="2021-01" db="EMBL/GenBank/DDBJ databases">
        <authorList>
            <person name="Corre E."/>
            <person name="Pelletier E."/>
            <person name="Niang G."/>
            <person name="Scheremetjew M."/>
            <person name="Finn R."/>
            <person name="Kale V."/>
            <person name="Holt S."/>
            <person name="Cochrane G."/>
            <person name="Meng A."/>
            <person name="Brown T."/>
            <person name="Cohen L."/>
        </authorList>
    </citation>
    <scope>NUCLEOTIDE SEQUENCE</scope>
    <source>
        <strain evidence="7">B650</strain>
    </source>
</reference>
<name>A0A7S2K2Z3_9STRA</name>
<dbReference type="PANTHER" id="PTHR11616:SF240">
    <property type="entry name" value="BLOATED TUBULES, ISOFORM B-RELATED"/>
    <property type="match status" value="1"/>
</dbReference>
<dbReference type="GO" id="GO:0005886">
    <property type="term" value="C:plasma membrane"/>
    <property type="evidence" value="ECO:0007669"/>
    <property type="project" value="TreeGrafter"/>
</dbReference>
<feature type="transmembrane region" description="Helical" evidence="6">
    <location>
        <begin position="342"/>
        <end position="367"/>
    </location>
</feature>
<dbReference type="PROSITE" id="PS50267">
    <property type="entry name" value="NA_NEUROTRAN_SYMP_3"/>
    <property type="match status" value="1"/>
</dbReference>
<feature type="transmembrane region" description="Helical" evidence="6">
    <location>
        <begin position="409"/>
        <end position="432"/>
    </location>
</feature>
<accession>A0A7S2K2Z3</accession>
<keyword evidence="3 6" id="KW-0812">Transmembrane</keyword>
<dbReference type="Pfam" id="PF00209">
    <property type="entry name" value="SNF"/>
    <property type="match status" value="2"/>
</dbReference>
<keyword evidence="5 6" id="KW-0472">Membrane</keyword>
<feature type="transmembrane region" description="Helical" evidence="6">
    <location>
        <begin position="21"/>
        <end position="40"/>
    </location>
</feature>
<feature type="transmembrane region" description="Helical" evidence="6">
    <location>
        <begin position="170"/>
        <end position="187"/>
    </location>
</feature>
<gene>
    <name evidence="7" type="ORF">LDAN0321_LOCUS3978</name>
</gene>
<dbReference type="GO" id="GO:0035725">
    <property type="term" value="P:sodium ion transmembrane transport"/>
    <property type="evidence" value="ECO:0007669"/>
    <property type="project" value="TreeGrafter"/>
</dbReference>
<feature type="transmembrane region" description="Helical" evidence="6">
    <location>
        <begin position="194"/>
        <end position="211"/>
    </location>
</feature>
<feature type="transmembrane region" description="Helical" evidence="6">
    <location>
        <begin position="379"/>
        <end position="403"/>
    </location>
</feature>
<feature type="transmembrane region" description="Helical" evidence="6">
    <location>
        <begin position="245"/>
        <end position="265"/>
    </location>
</feature>
<evidence type="ECO:0000256" key="3">
    <source>
        <dbReference type="ARBA" id="ARBA00022692"/>
    </source>
</evidence>